<dbReference type="EMBL" id="QGDJ01000004">
    <property type="protein sequence ID" value="PWJ19077.1"/>
    <property type="molecule type" value="Genomic_DNA"/>
</dbReference>
<accession>A0A2Y9AT74</accession>
<dbReference type="EMBL" id="UETC01000004">
    <property type="protein sequence ID" value="SSA45687.1"/>
    <property type="molecule type" value="Genomic_DNA"/>
</dbReference>
<dbReference type="GO" id="GO:0008168">
    <property type="term" value="F:methyltransferase activity"/>
    <property type="evidence" value="ECO:0007669"/>
    <property type="project" value="UniProtKB-KW"/>
</dbReference>
<dbReference type="RefSeq" id="WP_245947413.1">
    <property type="nucleotide sequence ID" value="NZ_QGDJ01000004.1"/>
</dbReference>
<sequence>MTDTPTLLDAPDWLYLLREFDALYRHGSAGGSTRIRSHRRRVREALSRVIAANPQITPRRAELRPVTAHFPRALDLGERGAMQGMARALREVRGARCEVRGARCEVRGARCEVRGARPPHLGIRI</sequence>
<dbReference type="AlphaFoldDB" id="A0A2Y9AT74"/>
<evidence type="ECO:0000313" key="2">
    <source>
        <dbReference type="EMBL" id="SSA45687.1"/>
    </source>
</evidence>
<gene>
    <name evidence="1" type="ORF">BCF38_1045</name>
    <name evidence="2" type="ORF">SAMN05421539_1045</name>
</gene>
<protein>
    <submittedName>
        <fullName evidence="2">Dimethylpropiothetin dethiomethylase</fullName>
    </submittedName>
</protein>
<keyword evidence="3" id="KW-1185">Reference proteome</keyword>
<evidence type="ECO:0000313" key="3">
    <source>
        <dbReference type="Proteomes" id="UP000245839"/>
    </source>
</evidence>
<dbReference type="Proteomes" id="UP000245839">
    <property type="component" value="Unassembled WGS sequence"/>
</dbReference>
<keyword evidence="2" id="KW-0489">Methyltransferase</keyword>
<organism evidence="2 4">
    <name type="scientific">Jannaschia seohaensis</name>
    <dbReference type="NCBI Taxonomy" id="475081"/>
    <lineage>
        <taxon>Bacteria</taxon>
        <taxon>Pseudomonadati</taxon>
        <taxon>Pseudomonadota</taxon>
        <taxon>Alphaproteobacteria</taxon>
        <taxon>Rhodobacterales</taxon>
        <taxon>Roseobacteraceae</taxon>
        <taxon>Jannaschia</taxon>
    </lineage>
</organism>
<dbReference type="GO" id="GO:0032259">
    <property type="term" value="P:methylation"/>
    <property type="evidence" value="ECO:0007669"/>
    <property type="project" value="UniProtKB-KW"/>
</dbReference>
<proteinExistence type="predicted"/>
<keyword evidence="2" id="KW-0808">Transferase</keyword>
<evidence type="ECO:0000313" key="1">
    <source>
        <dbReference type="EMBL" id="PWJ19077.1"/>
    </source>
</evidence>
<reference evidence="1 3" key="2">
    <citation type="submission" date="2018-03" db="EMBL/GenBank/DDBJ databases">
        <title>Genomic Encyclopedia of Archaeal and Bacterial Type Strains, Phase II (KMG-II): from individual species to whole genera.</title>
        <authorList>
            <person name="Goeker M."/>
        </authorList>
    </citation>
    <scope>NUCLEOTIDE SEQUENCE [LARGE SCALE GENOMIC DNA]</scope>
    <source>
        <strain evidence="1 3">DSM 25227</strain>
    </source>
</reference>
<reference evidence="2 4" key="1">
    <citation type="submission" date="2016-10" db="EMBL/GenBank/DDBJ databases">
        <authorList>
            <person name="Cai Z."/>
        </authorList>
    </citation>
    <scope>NUCLEOTIDE SEQUENCE [LARGE SCALE GENOMIC DNA]</scope>
    <source>
        <strain evidence="2 4">DSM 25227</strain>
    </source>
</reference>
<name>A0A2Y9AT74_9RHOB</name>
<evidence type="ECO:0000313" key="4">
    <source>
        <dbReference type="Proteomes" id="UP000251571"/>
    </source>
</evidence>
<dbReference type="Proteomes" id="UP000251571">
    <property type="component" value="Unassembled WGS sequence"/>
</dbReference>